<evidence type="ECO:0000256" key="4">
    <source>
        <dbReference type="ARBA" id="ARBA00022692"/>
    </source>
</evidence>
<keyword evidence="5" id="KW-0378">Hydrolase</keyword>
<keyword evidence="11" id="KW-1185">Reference proteome</keyword>
<protein>
    <submittedName>
        <fullName evidence="10">Exosortase C-terminal domain/associated protein EpsI</fullName>
    </submittedName>
</protein>
<feature type="transmembrane region" description="Helical" evidence="8">
    <location>
        <begin position="228"/>
        <end position="249"/>
    </location>
</feature>
<keyword evidence="3" id="KW-0645">Protease</keyword>
<dbReference type="Pfam" id="PF11984">
    <property type="entry name" value="DUF3485"/>
    <property type="match status" value="1"/>
</dbReference>
<evidence type="ECO:0000256" key="5">
    <source>
        <dbReference type="ARBA" id="ARBA00022801"/>
    </source>
</evidence>
<dbReference type="InterPro" id="IPR026392">
    <property type="entry name" value="Exo/Archaeosortase_dom"/>
</dbReference>
<keyword evidence="2" id="KW-1003">Cell membrane</keyword>
<dbReference type="RefSeq" id="WP_394473078.1">
    <property type="nucleotide sequence ID" value="NZ_JBIGHY010000015.1"/>
</dbReference>
<feature type="transmembrane region" description="Helical" evidence="8">
    <location>
        <begin position="12"/>
        <end position="34"/>
    </location>
</feature>
<feature type="transmembrane region" description="Helical" evidence="8">
    <location>
        <begin position="105"/>
        <end position="123"/>
    </location>
</feature>
<evidence type="ECO:0000256" key="7">
    <source>
        <dbReference type="ARBA" id="ARBA00023136"/>
    </source>
</evidence>
<feature type="transmembrane region" description="Helical" evidence="8">
    <location>
        <begin position="199"/>
        <end position="216"/>
    </location>
</feature>
<comment type="caution">
    <text evidence="10">The sequence shown here is derived from an EMBL/GenBank/DDBJ whole genome shotgun (WGS) entry which is preliminary data.</text>
</comment>
<evidence type="ECO:0000256" key="2">
    <source>
        <dbReference type="ARBA" id="ARBA00022475"/>
    </source>
</evidence>
<feature type="transmembrane region" description="Helical" evidence="8">
    <location>
        <begin position="82"/>
        <end position="99"/>
    </location>
</feature>
<evidence type="ECO:0000259" key="9">
    <source>
        <dbReference type="Pfam" id="PF11984"/>
    </source>
</evidence>
<feature type="transmembrane region" description="Helical" evidence="8">
    <location>
        <begin position="135"/>
        <end position="151"/>
    </location>
</feature>
<dbReference type="NCBIfam" id="TIGR04178">
    <property type="entry name" value="exo_archaeo"/>
    <property type="match status" value="1"/>
</dbReference>
<dbReference type="NCBIfam" id="TIGR02914">
    <property type="entry name" value="EpsI_fam"/>
    <property type="match status" value="1"/>
</dbReference>
<evidence type="ECO:0000256" key="8">
    <source>
        <dbReference type="SAM" id="Phobius"/>
    </source>
</evidence>
<comment type="subcellular location">
    <subcellularLocation>
        <location evidence="1">Cell membrane</location>
        <topology evidence="1">Multi-pass membrane protein</topology>
    </subcellularLocation>
</comment>
<feature type="transmembrane region" description="Helical" evidence="8">
    <location>
        <begin position="269"/>
        <end position="289"/>
    </location>
</feature>
<gene>
    <name evidence="10" type="primary">epsI</name>
    <name evidence="10" type="ORF">ACG02S_24290</name>
</gene>
<organism evidence="10 11">
    <name type="scientific">Pelomonas dachongensis</name>
    <dbReference type="NCBI Taxonomy" id="3299029"/>
    <lineage>
        <taxon>Bacteria</taxon>
        <taxon>Pseudomonadati</taxon>
        <taxon>Pseudomonadota</taxon>
        <taxon>Betaproteobacteria</taxon>
        <taxon>Burkholderiales</taxon>
        <taxon>Sphaerotilaceae</taxon>
        <taxon>Roseateles</taxon>
    </lineage>
</organism>
<dbReference type="InterPro" id="IPR019127">
    <property type="entry name" value="Exosortase"/>
</dbReference>
<feature type="transmembrane region" description="Helical" evidence="8">
    <location>
        <begin position="310"/>
        <end position="328"/>
    </location>
</feature>
<accession>A0ABW7EUJ9</accession>
<dbReference type="Pfam" id="PF09721">
    <property type="entry name" value="Exosortase_EpsH"/>
    <property type="match status" value="1"/>
</dbReference>
<keyword evidence="7 8" id="KW-0472">Membrane</keyword>
<reference evidence="10 11" key="1">
    <citation type="submission" date="2024-09" db="EMBL/GenBank/DDBJ databases">
        <title>Novel species of the genus Pelomonas and Roseateles isolated from streams.</title>
        <authorList>
            <person name="Lu H."/>
        </authorList>
    </citation>
    <scope>NUCLEOTIDE SEQUENCE [LARGE SCALE GENOMIC DNA]</scope>
    <source>
        <strain evidence="10 11">DC23W</strain>
    </source>
</reference>
<keyword evidence="6 8" id="KW-1133">Transmembrane helix</keyword>
<dbReference type="InterPro" id="IPR014263">
    <property type="entry name" value="Methanolan_biosynth_EpsI"/>
</dbReference>
<evidence type="ECO:0000256" key="1">
    <source>
        <dbReference type="ARBA" id="ARBA00004651"/>
    </source>
</evidence>
<dbReference type="EMBL" id="JBIGHY010000015">
    <property type="protein sequence ID" value="MFG6417019.1"/>
    <property type="molecule type" value="Genomic_DNA"/>
</dbReference>
<dbReference type="NCBIfam" id="TIGR02602">
    <property type="entry name" value="8TM_EpsH"/>
    <property type="match status" value="1"/>
</dbReference>
<keyword evidence="4 8" id="KW-0812">Transmembrane</keyword>
<dbReference type="Proteomes" id="UP001606300">
    <property type="component" value="Unassembled WGS sequence"/>
</dbReference>
<sequence>MSVPAAQTARHGTAALQGFAPLLAVGGAALLLYAPTFTTLAGRYWQDPTHSHGPLVLLACVALFVTSWQQAAAMADATPPSSGGVALLMVAALLLHALGELSGTVQLSVLSLPPLLAAMTLWAGGGARLRAQGRFPYVFLLFLVPWPVWMTDPVTQPLKTLISLCTEQLLHSWGYPIARDGVVLHLGGYQLQVADACSGINSLFMLEAFGLLYIHLLRAPSPLRQTTLAALILPISFSANLLRVIALALLTFHGGNDLGQGLLHEGSGLLLFTLAVLMLAPMDALLRRWAPTKRAGTASPSAPMRWKPPGWLRAAPLLLAFIALHAALQSSAKQPTASPAADLQHTLPDRVGDWHLVGGGPDLIVLTSPGEAQVYDQQVVRTYEDSQGRLLMLNIAWVHQAMRIADTAHDPRACYPGQGFQLVEAEPATFAGVQGQRLLARRGARLEVVSYWLRTGSRYGAVTTGTRFHLLSERIANRVPDSLLARASMLIRHPDEAADAHKAAEGFLAALVDASPTATRALLRP</sequence>
<feature type="transmembrane region" description="Helical" evidence="8">
    <location>
        <begin position="54"/>
        <end position="75"/>
    </location>
</feature>
<dbReference type="InterPro" id="IPR013426">
    <property type="entry name" value="EpsH-like"/>
</dbReference>
<feature type="domain" description="Methanolan biosynthesis EpsI" evidence="9">
    <location>
        <begin position="317"/>
        <end position="516"/>
    </location>
</feature>
<evidence type="ECO:0000313" key="11">
    <source>
        <dbReference type="Proteomes" id="UP001606300"/>
    </source>
</evidence>
<name>A0ABW7EUJ9_9BURK</name>
<evidence type="ECO:0000313" key="10">
    <source>
        <dbReference type="EMBL" id="MFG6417019.1"/>
    </source>
</evidence>
<evidence type="ECO:0000256" key="3">
    <source>
        <dbReference type="ARBA" id="ARBA00022670"/>
    </source>
</evidence>
<proteinExistence type="predicted"/>
<evidence type="ECO:0000256" key="6">
    <source>
        <dbReference type="ARBA" id="ARBA00022989"/>
    </source>
</evidence>